<dbReference type="OrthoDB" id="9786191at2"/>
<feature type="domain" description="Cytochrome C Planctomycete-type" evidence="2">
    <location>
        <begin position="54"/>
        <end position="103"/>
    </location>
</feature>
<evidence type="ECO:0000313" key="3">
    <source>
        <dbReference type="EMBL" id="KAB2817210.1"/>
    </source>
</evidence>
<protein>
    <recommendedName>
        <fullName evidence="2">Cytochrome C Planctomycete-type domain-containing protein</fullName>
    </recommendedName>
</protein>
<proteinExistence type="predicted"/>
<dbReference type="InterPro" id="IPR011429">
    <property type="entry name" value="Cyt_c_Planctomycete-type"/>
</dbReference>
<evidence type="ECO:0000259" key="2">
    <source>
        <dbReference type="Pfam" id="PF07635"/>
    </source>
</evidence>
<dbReference type="PROSITE" id="PS51257">
    <property type="entry name" value="PROKAR_LIPOPROTEIN"/>
    <property type="match status" value="1"/>
</dbReference>
<reference evidence="3 4" key="1">
    <citation type="submission" date="2019-10" db="EMBL/GenBank/DDBJ databases">
        <title>Genome sequence of Phaeocystidibacter marisrubri JCM30614 (type strain).</title>
        <authorList>
            <person name="Bowman J.P."/>
        </authorList>
    </citation>
    <scope>NUCLEOTIDE SEQUENCE [LARGE SCALE GENOMIC DNA]</scope>
    <source>
        <strain evidence="3 4">JCM 30614</strain>
    </source>
</reference>
<organism evidence="3 4">
    <name type="scientific">Phaeocystidibacter marisrubri</name>
    <dbReference type="NCBI Taxonomy" id="1577780"/>
    <lineage>
        <taxon>Bacteria</taxon>
        <taxon>Pseudomonadati</taxon>
        <taxon>Bacteroidota</taxon>
        <taxon>Flavobacteriia</taxon>
        <taxon>Flavobacteriales</taxon>
        <taxon>Phaeocystidibacteraceae</taxon>
        <taxon>Phaeocystidibacter</taxon>
    </lineage>
</organism>
<keyword evidence="4" id="KW-1185">Reference proteome</keyword>
<feature type="chain" id="PRO_5026978230" description="Cytochrome C Planctomycete-type domain-containing protein" evidence="1">
    <location>
        <begin position="20"/>
        <end position="221"/>
    </location>
</feature>
<accession>A0A6L3ZJ64</accession>
<sequence>MKKLVFFTALCIVALSSCVHDPFPPDPETVCEQGGVDFVNEIQPLLTANCGMSGCHGQGSAQDGFSVESYASIREEVEPFELNEGDLWELINESDPNDRMPPPPASALTADQKDLIKRWIMEGAQETDCGRTGCNYVAVPNYNTDIVAIADKYCGGTCHAGGSPSGGFTLTSKADWENAIDNRGLIDALTGSNGRKQMPPSGQLDSCIINNIIRWNTTGRN</sequence>
<dbReference type="Proteomes" id="UP000484164">
    <property type="component" value="Unassembled WGS sequence"/>
</dbReference>
<dbReference type="Pfam" id="PF07635">
    <property type="entry name" value="PSCyt1"/>
    <property type="match status" value="1"/>
</dbReference>
<gene>
    <name evidence="3" type="ORF">F8C82_02125</name>
</gene>
<dbReference type="EMBL" id="WBVQ01000001">
    <property type="protein sequence ID" value="KAB2817210.1"/>
    <property type="molecule type" value="Genomic_DNA"/>
</dbReference>
<dbReference type="AlphaFoldDB" id="A0A6L3ZJ64"/>
<keyword evidence="1" id="KW-0732">Signal</keyword>
<feature type="signal peptide" evidence="1">
    <location>
        <begin position="1"/>
        <end position="19"/>
    </location>
</feature>
<dbReference type="RefSeq" id="WP_151691781.1">
    <property type="nucleotide sequence ID" value="NZ_BMGX01000002.1"/>
</dbReference>
<name>A0A6L3ZJ64_9FLAO</name>
<dbReference type="PANTHER" id="PTHR35889:SF3">
    <property type="entry name" value="F-BOX DOMAIN-CONTAINING PROTEIN"/>
    <property type="match status" value="1"/>
</dbReference>
<evidence type="ECO:0000313" key="4">
    <source>
        <dbReference type="Proteomes" id="UP000484164"/>
    </source>
</evidence>
<comment type="caution">
    <text evidence="3">The sequence shown here is derived from an EMBL/GenBank/DDBJ whole genome shotgun (WGS) entry which is preliminary data.</text>
</comment>
<evidence type="ECO:0000256" key="1">
    <source>
        <dbReference type="SAM" id="SignalP"/>
    </source>
</evidence>
<dbReference type="PANTHER" id="PTHR35889">
    <property type="entry name" value="CYCLOINULO-OLIGOSACCHARIDE FRUCTANOTRANSFERASE-RELATED"/>
    <property type="match status" value="1"/>
</dbReference>